<dbReference type="RefSeq" id="WP_168774789.1">
    <property type="nucleotide sequence ID" value="NZ_JAABNR010000008.1"/>
</dbReference>
<reference evidence="1" key="1">
    <citation type="submission" date="2020-01" db="EMBL/GenBank/DDBJ databases">
        <authorList>
            <person name="Chen W.-M."/>
        </authorList>
    </citation>
    <scope>NUCLEOTIDE SEQUENCE</scope>
    <source>
        <strain evidence="1">CYK-10</strain>
    </source>
</reference>
<dbReference type="SUPFAM" id="SSF55729">
    <property type="entry name" value="Acyl-CoA N-acyltransferases (Nat)"/>
    <property type="match status" value="1"/>
</dbReference>
<organism evidence="1 2">
    <name type="scientific">Stagnihabitans tardus</name>
    <dbReference type="NCBI Taxonomy" id="2699202"/>
    <lineage>
        <taxon>Bacteria</taxon>
        <taxon>Pseudomonadati</taxon>
        <taxon>Pseudomonadota</taxon>
        <taxon>Alphaproteobacteria</taxon>
        <taxon>Rhodobacterales</taxon>
        <taxon>Paracoccaceae</taxon>
        <taxon>Stagnihabitans</taxon>
    </lineage>
</organism>
<proteinExistence type="predicted"/>
<gene>
    <name evidence="1" type="ORF">GV832_10405</name>
</gene>
<dbReference type="Gene3D" id="3.40.630.30">
    <property type="match status" value="1"/>
</dbReference>
<dbReference type="AlphaFoldDB" id="A0AAE4Y8P2"/>
<dbReference type="Pfam" id="PF13444">
    <property type="entry name" value="Acetyltransf_5"/>
    <property type="match status" value="1"/>
</dbReference>
<comment type="caution">
    <text evidence="1">The sequence shown here is derived from an EMBL/GenBank/DDBJ whole genome shotgun (WGS) entry which is preliminary data.</text>
</comment>
<evidence type="ECO:0000313" key="1">
    <source>
        <dbReference type="EMBL" id="NBZ87988.1"/>
    </source>
</evidence>
<dbReference type="Proteomes" id="UP001193501">
    <property type="component" value="Unassembled WGS sequence"/>
</dbReference>
<protein>
    <submittedName>
        <fullName evidence="1">GNAT family N-acetyltransferase</fullName>
    </submittedName>
</protein>
<evidence type="ECO:0000313" key="2">
    <source>
        <dbReference type="Proteomes" id="UP001193501"/>
    </source>
</evidence>
<dbReference type="InterPro" id="IPR016181">
    <property type="entry name" value="Acyl_CoA_acyltransferase"/>
</dbReference>
<sequence>MTLKLQAPILTLGRLSARLLPPDADLTEVLALRHLAFRGGEGLESDPYDPLCRHLVISAGESLVATARLQDFAPGSDRAQSYAAAFYDLSPLAREGASLELGRFCLHPRESDPGILRLAFGLVARLAREEAVTLIFGSSSFPGASADHGAALAALRPHVADPSPGRRAAETLPLPAVSPDPLRLPPLLRFYLALGARVSDHAVVDRDLDTLHVLTLLRPADIPPARLRALLGS</sequence>
<keyword evidence="2" id="KW-1185">Reference proteome</keyword>
<accession>A0AAE4Y8P2</accession>
<name>A0AAE4Y8P2_9RHOB</name>
<dbReference type="EMBL" id="JAABNR010000008">
    <property type="protein sequence ID" value="NBZ87988.1"/>
    <property type="molecule type" value="Genomic_DNA"/>
</dbReference>